<evidence type="ECO:0000256" key="2">
    <source>
        <dbReference type="ARBA" id="ARBA00022692"/>
    </source>
</evidence>
<gene>
    <name evidence="6" type="ORF">sm9_0056</name>
</gene>
<dbReference type="PANTHER" id="PTHR12714">
    <property type="entry name" value="PROTEIN-S ISOPRENYLCYSTEINE O-METHYLTRANSFERASE"/>
    <property type="match status" value="1"/>
</dbReference>
<evidence type="ECO:0000256" key="1">
    <source>
        <dbReference type="ARBA" id="ARBA00004127"/>
    </source>
</evidence>
<name>A0A0U3DPM6_9EURY</name>
<keyword evidence="2 5" id="KW-0812">Transmembrane</keyword>
<evidence type="ECO:0000313" key="7">
    <source>
        <dbReference type="Proteomes" id="UP000067738"/>
    </source>
</evidence>
<dbReference type="KEGG" id="mmil:sm9_0056"/>
<dbReference type="AlphaFoldDB" id="A0A0U3DPM6"/>
<accession>A0A0U3DPM6</accession>
<dbReference type="Pfam" id="PF04191">
    <property type="entry name" value="PEMT"/>
    <property type="match status" value="1"/>
</dbReference>
<sequence length="165" mass="18941">MIIISKQDSLPVYGVGPYLIAPMFVVSIMGVILSYYNMIPVYKIDSMYWLFVGLAVVLILDAAFLWLAAVRMSDISKRIENGELVSDGVYALVRHPIYSAWLQISIAIILFSQNIYLFILPIIFWIILSIALAKTEEKWLIEKFGDDYVSYAKTTNRFIPFSRLR</sequence>
<reference evidence="6 7" key="1">
    <citation type="submission" date="2015-04" db="EMBL/GenBank/DDBJ databases">
        <title>The complete genome sequence of the rumen methanogen Methanobrevibacter millerae SM9.</title>
        <authorList>
            <person name="Leahy S.C."/>
            <person name="Kelly W.J."/>
            <person name="Pacheco D.M."/>
            <person name="Li D."/>
            <person name="Altermann E."/>
            <person name="Attwood G.T."/>
        </authorList>
    </citation>
    <scope>NUCLEOTIDE SEQUENCE [LARGE SCALE GENOMIC DNA]</scope>
    <source>
        <strain evidence="6 7">SM9</strain>
    </source>
</reference>
<keyword evidence="4 5" id="KW-0472">Membrane</keyword>
<evidence type="ECO:0000256" key="4">
    <source>
        <dbReference type="ARBA" id="ARBA00023136"/>
    </source>
</evidence>
<dbReference type="PANTHER" id="PTHR12714:SF9">
    <property type="entry name" value="PROTEIN-S-ISOPRENYLCYSTEINE O-METHYLTRANSFERASE"/>
    <property type="match status" value="1"/>
</dbReference>
<dbReference type="RefSeq" id="WP_157064613.1">
    <property type="nucleotide sequence ID" value="NZ_CP011266.1"/>
</dbReference>
<dbReference type="GO" id="GO:0016740">
    <property type="term" value="F:transferase activity"/>
    <property type="evidence" value="ECO:0007669"/>
    <property type="project" value="UniProtKB-ARBA"/>
</dbReference>
<dbReference type="GeneID" id="26735037"/>
<evidence type="ECO:0008006" key="8">
    <source>
        <dbReference type="Google" id="ProtNLM"/>
    </source>
</evidence>
<organism evidence="6 7">
    <name type="scientific">Methanobrevibacter millerae</name>
    <dbReference type="NCBI Taxonomy" id="230361"/>
    <lineage>
        <taxon>Archaea</taxon>
        <taxon>Methanobacteriati</taxon>
        <taxon>Methanobacteriota</taxon>
        <taxon>Methanomada group</taxon>
        <taxon>Methanobacteria</taxon>
        <taxon>Methanobacteriales</taxon>
        <taxon>Methanobacteriaceae</taxon>
        <taxon>Methanobrevibacter</taxon>
    </lineage>
</organism>
<keyword evidence="3 5" id="KW-1133">Transmembrane helix</keyword>
<dbReference type="Gene3D" id="1.20.120.1630">
    <property type="match status" value="1"/>
</dbReference>
<protein>
    <recommendedName>
        <fullName evidence="8">Protein-S-isoprenylcysteine O-methyltransferase Ste14</fullName>
    </recommendedName>
</protein>
<evidence type="ECO:0000313" key="6">
    <source>
        <dbReference type="EMBL" id="ALT67866.1"/>
    </source>
</evidence>
<dbReference type="Proteomes" id="UP000067738">
    <property type="component" value="Chromosome"/>
</dbReference>
<dbReference type="OrthoDB" id="78244at2157"/>
<comment type="subcellular location">
    <subcellularLocation>
        <location evidence="1">Endomembrane system</location>
        <topology evidence="1">Multi-pass membrane protein</topology>
    </subcellularLocation>
</comment>
<dbReference type="EMBL" id="CP011266">
    <property type="protein sequence ID" value="ALT67866.1"/>
    <property type="molecule type" value="Genomic_DNA"/>
</dbReference>
<feature type="transmembrane region" description="Helical" evidence="5">
    <location>
        <begin position="115"/>
        <end position="133"/>
    </location>
</feature>
<dbReference type="PATRIC" id="fig|230361.4.peg.57"/>
<proteinExistence type="predicted"/>
<evidence type="ECO:0000256" key="5">
    <source>
        <dbReference type="SAM" id="Phobius"/>
    </source>
</evidence>
<evidence type="ECO:0000256" key="3">
    <source>
        <dbReference type="ARBA" id="ARBA00022989"/>
    </source>
</evidence>
<feature type="transmembrane region" description="Helical" evidence="5">
    <location>
        <begin position="12"/>
        <end position="36"/>
    </location>
</feature>
<keyword evidence="7" id="KW-1185">Reference proteome</keyword>
<feature type="transmembrane region" description="Helical" evidence="5">
    <location>
        <begin position="48"/>
        <end position="68"/>
    </location>
</feature>
<dbReference type="InterPro" id="IPR007318">
    <property type="entry name" value="Phopholipid_MeTrfase"/>
</dbReference>
<dbReference type="GO" id="GO:0012505">
    <property type="term" value="C:endomembrane system"/>
    <property type="evidence" value="ECO:0007669"/>
    <property type="project" value="UniProtKB-SubCell"/>
</dbReference>